<dbReference type="EMBL" id="JASPKY010000693">
    <property type="protein sequence ID" value="KAK9686640.1"/>
    <property type="molecule type" value="Genomic_DNA"/>
</dbReference>
<proteinExistence type="predicted"/>
<evidence type="ECO:0000313" key="1">
    <source>
        <dbReference type="EMBL" id="KAK9686640.1"/>
    </source>
</evidence>
<dbReference type="AlphaFoldDB" id="A0AAW1IBK7"/>
<dbReference type="Proteomes" id="UP001458880">
    <property type="component" value="Unassembled WGS sequence"/>
</dbReference>
<comment type="caution">
    <text evidence="1">The sequence shown here is derived from an EMBL/GenBank/DDBJ whole genome shotgun (WGS) entry which is preliminary data.</text>
</comment>
<evidence type="ECO:0000313" key="2">
    <source>
        <dbReference type="Proteomes" id="UP001458880"/>
    </source>
</evidence>
<sequence>MLLESSDFLEILKKKKLNPPPNAIENLDYSFAPDLSRHISGHQMPSEPTLTPPRRHWMGVSPSWHNREAAGPPQVRKRWGGCRKAIGRSVEPDAPTANPVRALSLTQTVRSNAYHLPTTIVCLSSLSGTEVTVFTPADDTLKHNARTPVLYTYTYTIREKDPKGLESGLIFFGENRKRIFRPALVHVRFRAFPATMDSVTTAFTFNSRRDASDDGRREIV</sequence>
<keyword evidence="2" id="KW-1185">Reference proteome</keyword>
<organism evidence="1 2">
    <name type="scientific">Popillia japonica</name>
    <name type="common">Japanese beetle</name>
    <dbReference type="NCBI Taxonomy" id="7064"/>
    <lineage>
        <taxon>Eukaryota</taxon>
        <taxon>Metazoa</taxon>
        <taxon>Ecdysozoa</taxon>
        <taxon>Arthropoda</taxon>
        <taxon>Hexapoda</taxon>
        <taxon>Insecta</taxon>
        <taxon>Pterygota</taxon>
        <taxon>Neoptera</taxon>
        <taxon>Endopterygota</taxon>
        <taxon>Coleoptera</taxon>
        <taxon>Polyphaga</taxon>
        <taxon>Scarabaeiformia</taxon>
        <taxon>Scarabaeidae</taxon>
        <taxon>Rutelinae</taxon>
        <taxon>Popillia</taxon>
    </lineage>
</organism>
<reference evidence="1 2" key="1">
    <citation type="journal article" date="2024" name="BMC Genomics">
        <title>De novo assembly and annotation of Popillia japonica's genome with initial clues to its potential as an invasive pest.</title>
        <authorList>
            <person name="Cucini C."/>
            <person name="Boschi S."/>
            <person name="Funari R."/>
            <person name="Cardaioli E."/>
            <person name="Iannotti N."/>
            <person name="Marturano G."/>
            <person name="Paoli F."/>
            <person name="Bruttini M."/>
            <person name="Carapelli A."/>
            <person name="Frati F."/>
            <person name="Nardi F."/>
        </authorList>
    </citation>
    <scope>NUCLEOTIDE SEQUENCE [LARGE SCALE GENOMIC DNA]</scope>
    <source>
        <strain evidence="1">DMR45628</strain>
    </source>
</reference>
<name>A0AAW1IBK7_POPJA</name>
<accession>A0AAW1IBK7</accession>
<protein>
    <submittedName>
        <fullName evidence="1">Uncharacterized protein</fullName>
    </submittedName>
</protein>
<gene>
    <name evidence="1" type="ORF">QE152_g37042</name>
</gene>